<dbReference type="NCBIfam" id="TIGR01662">
    <property type="entry name" value="HAD-SF-IIIA"/>
    <property type="match status" value="1"/>
</dbReference>
<dbReference type="InterPro" id="IPR006551">
    <property type="entry name" value="Polynucleotide_phosphatase"/>
</dbReference>
<organism evidence="2 3">
    <name type="scientific">Acrasis kona</name>
    <dbReference type="NCBI Taxonomy" id="1008807"/>
    <lineage>
        <taxon>Eukaryota</taxon>
        <taxon>Discoba</taxon>
        <taxon>Heterolobosea</taxon>
        <taxon>Tetramitia</taxon>
        <taxon>Eutetramitia</taxon>
        <taxon>Acrasidae</taxon>
        <taxon>Acrasis</taxon>
    </lineage>
</organism>
<dbReference type="InterPro" id="IPR013954">
    <property type="entry name" value="PNK3P"/>
</dbReference>
<comment type="caution">
    <text evidence="2">The sequence shown here is derived from an EMBL/GenBank/DDBJ whole genome shotgun (WGS) entry which is preliminary data.</text>
</comment>
<dbReference type="EMBL" id="JAOPGA020000966">
    <property type="protein sequence ID" value="KAL0483538.1"/>
    <property type="molecule type" value="Genomic_DNA"/>
</dbReference>
<dbReference type="FunFam" id="3.40.50.300:FF:000737">
    <property type="entry name" value="Bifunctional polynucleotide phosphatase/kinase"/>
    <property type="match status" value="1"/>
</dbReference>
<dbReference type="PANTHER" id="PTHR12083:SF9">
    <property type="entry name" value="BIFUNCTIONAL POLYNUCLEOTIDE PHOSPHATASE_KINASE"/>
    <property type="match status" value="1"/>
</dbReference>
<feature type="region of interest" description="Disordered" evidence="1">
    <location>
        <begin position="1"/>
        <end position="42"/>
    </location>
</feature>
<dbReference type="NCBIfam" id="TIGR01664">
    <property type="entry name" value="DNA-3'-Pase"/>
    <property type="match status" value="1"/>
</dbReference>
<dbReference type="Gene3D" id="3.40.50.300">
    <property type="entry name" value="P-loop containing nucleotide triphosphate hydrolases"/>
    <property type="match status" value="1"/>
</dbReference>
<sequence length="427" mass="48812">MSRRAATKRKYVEIDSDNDSPHENEDEEEVEEMVQKKSKKSDLGDWVREDGVLILKHKKFSAKPTGNKILAFDLDSTITETISGATFAKNATDWKFWDESIPEKMKESAKEGFILVIFTNQGGITKKKTTVAHVIGRIENVISATVGDDIPFLAFAAPQDDHYRKPSTGMWDRMVKDFFENDPSRIDINESIYVGDAAGRLAEWKKGKKKDFSCSDRKYALNIGLKFLTPEQFFLGENETKKWKFDVIEPKVLFKDVKEPYKTADLISDKQELVLFTGWPASGKSTFYRKHFEPNDYVHVNRDTLKTPAKCKSTTVSALKSGKSVVIDNTNGKASDRKEYLKLAENAGVEKRCFVFDTPRNVAEHLNLLREKVTKGDSKHVPGVAYNIYNKNRDDVDEDEGWDEIKTIEFIPTFSDDNEKKVFYQYT</sequence>
<evidence type="ECO:0000313" key="2">
    <source>
        <dbReference type="EMBL" id="KAL0483538.1"/>
    </source>
</evidence>
<dbReference type="GO" id="GO:0006281">
    <property type="term" value="P:DNA repair"/>
    <property type="evidence" value="ECO:0007669"/>
    <property type="project" value="TreeGrafter"/>
</dbReference>
<feature type="compositionally biased region" description="Acidic residues" evidence="1">
    <location>
        <begin position="14"/>
        <end position="32"/>
    </location>
</feature>
<dbReference type="SUPFAM" id="SSF56784">
    <property type="entry name" value="HAD-like"/>
    <property type="match status" value="1"/>
</dbReference>
<dbReference type="Proteomes" id="UP001431209">
    <property type="component" value="Unassembled WGS sequence"/>
</dbReference>
<dbReference type="Pfam" id="PF08645">
    <property type="entry name" value="PNK3P"/>
    <property type="match status" value="1"/>
</dbReference>
<dbReference type="InterPro" id="IPR036412">
    <property type="entry name" value="HAD-like_sf"/>
</dbReference>
<proteinExistence type="predicted"/>
<dbReference type="AlphaFoldDB" id="A0AAW2Z2N6"/>
<dbReference type="Gene3D" id="3.40.50.1000">
    <property type="entry name" value="HAD superfamily/HAD-like"/>
    <property type="match status" value="1"/>
</dbReference>
<dbReference type="InterPro" id="IPR027417">
    <property type="entry name" value="P-loop_NTPase"/>
</dbReference>
<evidence type="ECO:0000313" key="3">
    <source>
        <dbReference type="Proteomes" id="UP001431209"/>
    </source>
</evidence>
<gene>
    <name evidence="2" type="ORF">AKO1_014515</name>
</gene>
<dbReference type="PANTHER" id="PTHR12083">
    <property type="entry name" value="BIFUNCTIONAL POLYNUCLEOTIDE PHOSPHATASE/KINASE"/>
    <property type="match status" value="1"/>
</dbReference>
<evidence type="ECO:0000256" key="1">
    <source>
        <dbReference type="SAM" id="MobiDB-lite"/>
    </source>
</evidence>
<dbReference type="GO" id="GO:0046403">
    <property type="term" value="F:polynucleotide 3'-phosphatase activity"/>
    <property type="evidence" value="ECO:0007669"/>
    <property type="project" value="TreeGrafter"/>
</dbReference>
<dbReference type="SUPFAM" id="SSF52540">
    <property type="entry name" value="P-loop containing nucleoside triphosphate hydrolases"/>
    <property type="match status" value="1"/>
</dbReference>
<keyword evidence="3" id="KW-1185">Reference proteome</keyword>
<dbReference type="InterPro" id="IPR023214">
    <property type="entry name" value="HAD_sf"/>
</dbReference>
<reference evidence="2 3" key="1">
    <citation type="submission" date="2024-03" db="EMBL/GenBank/DDBJ databases">
        <title>The Acrasis kona genome and developmental transcriptomes reveal deep origins of eukaryotic multicellular pathways.</title>
        <authorList>
            <person name="Sheikh S."/>
            <person name="Fu C.-J."/>
            <person name="Brown M.W."/>
            <person name="Baldauf S.L."/>
        </authorList>
    </citation>
    <scope>NUCLEOTIDE SEQUENCE [LARGE SCALE GENOMIC DNA]</scope>
    <source>
        <strain evidence="2 3">ATCC MYA-3509</strain>
    </source>
</reference>
<accession>A0AAW2Z2N6</accession>
<dbReference type="Pfam" id="PF13671">
    <property type="entry name" value="AAA_33"/>
    <property type="match status" value="1"/>
</dbReference>
<dbReference type="FunFam" id="3.40.50.1000:FF:000078">
    <property type="entry name" value="Bifunctional polynucleotide phosphatase/kinase"/>
    <property type="match status" value="1"/>
</dbReference>
<dbReference type="GO" id="GO:0003690">
    <property type="term" value="F:double-stranded DNA binding"/>
    <property type="evidence" value="ECO:0007669"/>
    <property type="project" value="TreeGrafter"/>
</dbReference>
<dbReference type="GO" id="GO:0046404">
    <property type="term" value="F:ATP-dependent polydeoxyribonucleotide 5'-hydroxyl-kinase activity"/>
    <property type="evidence" value="ECO:0007669"/>
    <property type="project" value="TreeGrafter"/>
</dbReference>
<protein>
    <submittedName>
        <fullName evidence="2">Bifunctional polynucleotide phosphatase/kinase</fullName>
    </submittedName>
</protein>
<dbReference type="InterPro" id="IPR006549">
    <property type="entry name" value="HAD-SF_hydro_IIIA"/>
</dbReference>
<name>A0AAW2Z2N6_9EUKA</name>